<evidence type="ECO:0000313" key="2">
    <source>
        <dbReference type="EMBL" id="MDC2234660.1"/>
    </source>
</evidence>
<dbReference type="InterPro" id="IPR036691">
    <property type="entry name" value="Endo/exonu/phosph_ase_sf"/>
</dbReference>
<reference evidence="3" key="1">
    <citation type="submission" date="2021-06" db="EMBL/GenBank/DDBJ databases">
        <title>Interrogation of the integrated mobile genetic elements in gut-associated Bacteroides with a consensus prediction approach.</title>
        <authorList>
            <person name="Campbell D.E."/>
            <person name="Leigh J.R."/>
            <person name="Kim T."/>
            <person name="England W."/>
            <person name="Whitaker R.J."/>
            <person name="Degnan P.H."/>
        </authorList>
    </citation>
    <scope>NUCLEOTIDE SEQUENCE</scope>
    <source>
        <strain evidence="3">VPI-3443</strain>
    </source>
</reference>
<dbReference type="Proteomes" id="UP001217776">
    <property type="component" value="Unassembled WGS sequence"/>
</dbReference>
<dbReference type="Pfam" id="PF19580">
    <property type="entry name" value="Exo_endo_phos_3"/>
    <property type="match status" value="1"/>
</dbReference>
<dbReference type="OMA" id="YKGYPFR"/>
<feature type="domain" description="Endonuclease/exonuclease/phosphatase" evidence="1">
    <location>
        <begin position="29"/>
        <end position="339"/>
    </location>
</feature>
<accession>A0A0P0F584</accession>
<evidence type="ECO:0000313" key="3">
    <source>
        <dbReference type="EMBL" id="UYU89265.1"/>
    </source>
</evidence>
<dbReference type="GeneID" id="60924732"/>
<accession>C6IP63</accession>
<dbReference type="AlphaFoldDB" id="A0A0P0F584"/>
<dbReference type="EMBL" id="CP083685">
    <property type="protein sequence ID" value="UYU89265.1"/>
    <property type="molecule type" value="Genomic_DNA"/>
</dbReference>
<evidence type="ECO:0000313" key="4">
    <source>
        <dbReference type="Proteomes" id="UP001217776"/>
    </source>
</evidence>
<evidence type="ECO:0000259" key="1">
    <source>
        <dbReference type="Pfam" id="PF19580"/>
    </source>
</evidence>
<dbReference type="PANTHER" id="PTHR42834">
    <property type="entry name" value="ENDONUCLEASE/EXONUCLEASE/PHOSPHATASE FAMILY PROTEIN (AFU_ORTHOLOGUE AFUA_3G09210)"/>
    <property type="match status" value="1"/>
</dbReference>
<gene>
    <name evidence="3" type="ORF">KQP74_15035</name>
    <name evidence="2" type="ORF">PO127_02710</name>
</gene>
<dbReference type="KEGG" id="btho:Btheta7330_04727"/>
<dbReference type="SUPFAM" id="SSF56219">
    <property type="entry name" value="DNase I-like"/>
    <property type="match status" value="1"/>
</dbReference>
<dbReference type="GO" id="GO:0004519">
    <property type="term" value="F:endonuclease activity"/>
    <property type="evidence" value="ECO:0007669"/>
    <property type="project" value="UniProtKB-KW"/>
</dbReference>
<reference evidence="2" key="2">
    <citation type="submission" date="2022-10" db="EMBL/GenBank/DDBJ databases">
        <title>Human gut microbiome strain richness.</title>
        <authorList>
            <person name="Chen-Liaw A."/>
        </authorList>
    </citation>
    <scope>NUCLEOTIDE SEQUENCE</scope>
    <source>
        <strain evidence="2">1001283st1_A3_1001283B150304_161114</strain>
    </source>
</reference>
<keyword evidence="2" id="KW-0540">Nuclease</keyword>
<dbReference type="InterPro" id="IPR005135">
    <property type="entry name" value="Endo/exonuclease/phosphatase"/>
</dbReference>
<dbReference type="EMBL" id="JAQNVG010000003">
    <property type="protein sequence ID" value="MDC2234660.1"/>
    <property type="molecule type" value="Genomic_DNA"/>
</dbReference>
<proteinExistence type="predicted"/>
<keyword evidence="2" id="KW-0255">Endonuclease</keyword>
<dbReference type="PANTHER" id="PTHR42834:SF1">
    <property type="entry name" value="ENDONUCLEASE_EXONUCLEASE_PHOSPHATASE FAMILY PROTEIN (AFU_ORTHOLOGUE AFUA_3G09210)"/>
    <property type="match status" value="1"/>
</dbReference>
<dbReference type="Gene3D" id="3.60.10.10">
    <property type="entry name" value="Endonuclease/exonuclease/phosphatase"/>
    <property type="match status" value="1"/>
</dbReference>
<name>A0A0P0F584_BACT4</name>
<protein>
    <submittedName>
        <fullName evidence="2">Endonuclease/exonuclease/phosphatase family protein</fullName>
    </submittedName>
</protein>
<sequence length="343" mass="39546">MKKFLTVWGLLLFISITSYSQEKKYALYSVAFYNLENLFDTIHDAGKNDFEYLPNGKNKWNSMKYEAKLKNMSEILSQLSTDKLPLGPTIIGMSEVENRRVLEDLLKQPALSDRGYEIVHYEGPDRRGVDCAFFYNPKFFHLTASKLAPYIYENNDTTYKTRGFLIASGTLAGEKVHFIVNHWPSRAAASPARERAGEQVRALKDSLLNEDSNAKVIIMGDMNDDPMDKSMAVALGAKRKAQDTKEHDLYNPWWDTLKKGNGTLMYDGKWNLFDQIVFTGNLLGNDRSTLKYYRNEIFRRDYMFQKEGKYKGYPKRTHAGGVWLNGYSDHLPTIIYLIKEIKD</sequence>
<keyword evidence="2" id="KW-0378">Hydrolase</keyword>
<dbReference type="Proteomes" id="UP001162960">
    <property type="component" value="Chromosome"/>
</dbReference>
<dbReference type="RefSeq" id="WP_008767132.1">
    <property type="nucleotide sequence ID" value="NZ_BAABXH010000002.1"/>
</dbReference>
<organism evidence="2 4">
    <name type="scientific">Bacteroides thetaiotaomicron</name>
    <dbReference type="NCBI Taxonomy" id="818"/>
    <lineage>
        <taxon>Bacteria</taxon>
        <taxon>Pseudomonadati</taxon>
        <taxon>Bacteroidota</taxon>
        <taxon>Bacteroidia</taxon>
        <taxon>Bacteroidales</taxon>
        <taxon>Bacteroidaceae</taxon>
        <taxon>Bacteroides</taxon>
    </lineage>
</organism>